<protein>
    <recommendedName>
        <fullName evidence="1">F-box domain-containing protein</fullName>
    </recommendedName>
</protein>
<feature type="non-terminal residue" evidence="2">
    <location>
        <position position="1"/>
    </location>
</feature>
<dbReference type="Gene3D" id="1.20.1280.50">
    <property type="match status" value="1"/>
</dbReference>
<evidence type="ECO:0000313" key="3">
    <source>
        <dbReference type="Proteomes" id="UP001219525"/>
    </source>
</evidence>
<dbReference type="SUPFAM" id="SSF81383">
    <property type="entry name" value="F-box domain"/>
    <property type="match status" value="1"/>
</dbReference>
<keyword evidence="3" id="KW-1185">Reference proteome</keyword>
<comment type="caution">
    <text evidence="2">The sequence shown here is derived from an EMBL/GenBank/DDBJ whole genome shotgun (WGS) entry which is preliminary data.</text>
</comment>
<dbReference type="Proteomes" id="UP001219525">
    <property type="component" value="Unassembled WGS sequence"/>
</dbReference>
<proteinExistence type="predicted"/>
<evidence type="ECO:0000313" key="2">
    <source>
        <dbReference type="EMBL" id="KAJ7191791.1"/>
    </source>
</evidence>
<feature type="non-terminal residue" evidence="2">
    <location>
        <position position="211"/>
    </location>
</feature>
<organism evidence="2 3">
    <name type="scientific">Mycena pura</name>
    <dbReference type="NCBI Taxonomy" id="153505"/>
    <lineage>
        <taxon>Eukaryota</taxon>
        <taxon>Fungi</taxon>
        <taxon>Dikarya</taxon>
        <taxon>Basidiomycota</taxon>
        <taxon>Agaricomycotina</taxon>
        <taxon>Agaricomycetes</taxon>
        <taxon>Agaricomycetidae</taxon>
        <taxon>Agaricales</taxon>
        <taxon>Marasmiineae</taxon>
        <taxon>Mycenaceae</taxon>
        <taxon>Mycena</taxon>
    </lineage>
</organism>
<dbReference type="AlphaFoldDB" id="A0AAD6XXQ9"/>
<evidence type="ECO:0000259" key="1">
    <source>
        <dbReference type="Pfam" id="PF12937"/>
    </source>
</evidence>
<name>A0AAD6XXQ9_9AGAR</name>
<feature type="domain" description="F-box" evidence="1">
    <location>
        <begin position="70"/>
        <end position="124"/>
    </location>
</feature>
<dbReference type="InterPro" id="IPR036047">
    <property type="entry name" value="F-box-like_dom_sf"/>
</dbReference>
<dbReference type="Pfam" id="PF12937">
    <property type="entry name" value="F-box-like"/>
    <property type="match status" value="1"/>
</dbReference>
<dbReference type="InterPro" id="IPR001810">
    <property type="entry name" value="F-box_dom"/>
</dbReference>
<accession>A0AAD6XXQ9</accession>
<gene>
    <name evidence="2" type="ORF">GGX14DRAFT_321793</name>
</gene>
<reference evidence="2" key="1">
    <citation type="submission" date="2023-03" db="EMBL/GenBank/DDBJ databases">
        <title>Massive genome expansion in bonnet fungi (Mycena s.s.) driven by repeated elements and novel gene families across ecological guilds.</title>
        <authorList>
            <consortium name="Lawrence Berkeley National Laboratory"/>
            <person name="Harder C.B."/>
            <person name="Miyauchi S."/>
            <person name="Viragh M."/>
            <person name="Kuo A."/>
            <person name="Thoen E."/>
            <person name="Andreopoulos B."/>
            <person name="Lu D."/>
            <person name="Skrede I."/>
            <person name="Drula E."/>
            <person name="Henrissat B."/>
            <person name="Morin E."/>
            <person name="Kohler A."/>
            <person name="Barry K."/>
            <person name="LaButti K."/>
            <person name="Morin E."/>
            <person name="Salamov A."/>
            <person name="Lipzen A."/>
            <person name="Mereny Z."/>
            <person name="Hegedus B."/>
            <person name="Baldrian P."/>
            <person name="Stursova M."/>
            <person name="Weitz H."/>
            <person name="Taylor A."/>
            <person name="Grigoriev I.V."/>
            <person name="Nagy L.G."/>
            <person name="Martin F."/>
            <person name="Kauserud H."/>
        </authorList>
    </citation>
    <scope>NUCLEOTIDE SEQUENCE</scope>
    <source>
        <strain evidence="2">9144</strain>
    </source>
</reference>
<sequence length="211" mass="23838">SPCSEHLVTNSVPSDFQTNEIRKLILSVEAEISDLDAEIINVQRALDRLQQKRAGLADFVKSHCGVVSAIRRLPSELLAEIFSYSLAAREPFHSPEALSHVVGVCNRWRTIVLAFPLLWRHISLTMYSESPSHESGKLKQISLQLQRSAPAALSIGLDADTKQIYPFSIPLLDLLLTESRRWKSLYLRIRPPHHKHFTGVEFPILEKLSLV</sequence>
<dbReference type="EMBL" id="JARJCW010000128">
    <property type="protein sequence ID" value="KAJ7191791.1"/>
    <property type="molecule type" value="Genomic_DNA"/>
</dbReference>